<accession>A0ACB7TR10</accession>
<proteinExistence type="predicted"/>
<comment type="caution">
    <text evidence="1">The sequence shown here is derived from an EMBL/GenBank/DDBJ whole genome shotgun (WGS) entry which is preliminary data.</text>
</comment>
<reference evidence="2" key="1">
    <citation type="journal article" date="2022" name="Nat. Commun.">
        <title>Chromosome evolution and the genetic basis of agronomically important traits in greater yam.</title>
        <authorList>
            <person name="Bredeson J.V."/>
            <person name="Lyons J.B."/>
            <person name="Oniyinde I.O."/>
            <person name="Okereke N.R."/>
            <person name="Kolade O."/>
            <person name="Nnabue I."/>
            <person name="Nwadili C.O."/>
            <person name="Hribova E."/>
            <person name="Parker M."/>
            <person name="Nwogha J."/>
            <person name="Shu S."/>
            <person name="Carlson J."/>
            <person name="Kariba R."/>
            <person name="Muthemba S."/>
            <person name="Knop K."/>
            <person name="Barton G.J."/>
            <person name="Sherwood A.V."/>
            <person name="Lopez-Montes A."/>
            <person name="Asiedu R."/>
            <person name="Jamnadass R."/>
            <person name="Muchugi A."/>
            <person name="Goodstein D."/>
            <person name="Egesi C.N."/>
            <person name="Featherston J."/>
            <person name="Asfaw A."/>
            <person name="Simpson G.G."/>
            <person name="Dolezel J."/>
            <person name="Hendre P.S."/>
            <person name="Van Deynze A."/>
            <person name="Kumar P.L."/>
            <person name="Obidiegwu J.E."/>
            <person name="Bhattacharjee R."/>
            <person name="Rokhsar D.S."/>
        </authorList>
    </citation>
    <scope>NUCLEOTIDE SEQUENCE [LARGE SCALE GENOMIC DNA]</scope>
    <source>
        <strain evidence="2">cv. TDa95/00328</strain>
    </source>
</reference>
<protein>
    <submittedName>
        <fullName evidence="1">Bet v1-like protein</fullName>
    </submittedName>
</protein>
<dbReference type="EMBL" id="CM037030">
    <property type="protein sequence ID" value="KAH7651068.1"/>
    <property type="molecule type" value="Genomic_DNA"/>
</dbReference>
<keyword evidence="2" id="KW-1185">Reference proteome</keyword>
<dbReference type="Proteomes" id="UP000827976">
    <property type="component" value="Chromosome 20"/>
</dbReference>
<organism evidence="1 2">
    <name type="scientific">Dioscorea alata</name>
    <name type="common">Purple yam</name>
    <dbReference type="NCBI Taxonomy" id="55571"/>
    <lineage>
        <taxon>Eukaryota</taxon>
        <taxon>Viridiplantae</taxon>
        <taxon>Streptophyta</taxon>
        <taxon>Embryophyta</taxon>
        <taxon>Tracheophyta</taxon>
        <taxon>Spermatophyta</taxon>
        <taxon>Magnoliopsida</taxon>
        <taxon>Liliopsida</taxon>
        <taxon>Dioscoreales</taxon>
        <taxon>Dioscoreaceae</taxon>
        <taxon>Dioscorea</taxon>
    </lineage>
</organism>
<gene>
    <name evidence="1" type="ORF">IHE45_20G033000</name>
</gene>
<evidence type="ECO:0000313" key="2">
    <source>
        <dbReference type="Proteomes" id="UP000827976"/>
    </source>
</evidence>
<sequence>MDDKVSNINTHLVEERKSKRMPNTIFDFFGRIPQIFQKWTESNLEQLRKNDWKPKTIEHLVIMEKDSQTQLELNLDKQMKAWKENIHWVDQPPEINVTVPKGSLCNLNLRVKVGLPPDAVFNIIIDPENKRVFKNIKEVISRKVLVDEGMRQVIEVEQAALWRFLWWSGTISVHVYVDQNRKNHTVKFKQGKSGFMKKFEGCWKIEPLFVDEQLCYPDKPETVAEYDVCTAGKGRVGSILNLQQLIQPAIVPPPPISWYLRGITTKTTQMLINDLITETARLRVGASDTISEQDFDLNYNNGKHSSTSDISNIKERWCQRRRTRKNQRLRDQTL</sequence>
<evidence type="ECO:0000313" key="1">
    <source>
        <dbReference type="EMBL" id="KAH7651068.1"/>
    </source>
</evidence>
<name>A0ACB7TR10_DIOAL</name>